<dbReference type="InterPro" id="IPR001461">
    <property type="entry name" value="Aspartic_peptidase_A1"/>
</dbReference>
<sequence length="480" mass="51988">MLLSSDLEKQKMKLGPHYQILYPSEGSSALSLGNDFGWLHYIWIDIGTPRVSFLVALDAGSDLLWVPCDCIQCAPLSSSYYSSLDKNLNEYNPSKSTSSKYLHCNHELCESGSKCNSPKQPCPYTINYETEDTSTSGLLVEDTLHLASGNAGSSNNSVQAPVIIGCGSKQSGGYLDGVAPDGLMGLGLGKVSVPSNLAKAGYVPDSFSLCFDDDDSGKLFFGDQGMANQQHTPFLPLEGNYVTYIIGVEASCVRDSCLMQTGFRTLVDSGSSFTYLPSLIYQRVVDEFDRQVNATKTSFEGYPFQCCYKSDSSTQLSKVPPLIFKFSMNNTFEVQDPTFVIYGSQGPVGFCLALQSTDGDIGTIGQNFMTGYRMVFDREKLKLGWSRSDCQDLSNGNSMPINPPDGGSANPLPATEQQNAPQGHGVPPAVAKKTPSKSSSTPVIELARGTYEVSLELLASVWPAMSYRAKLGKPFTEQKS</sequence>
<dbReference type="SUPFAM" id="SSF50630">
    <property type="entry name" value="Acid proteases"/>
    <property type="match status" value="1"/>
</dbReference>
<dbReference type="GO" id="GO:0006508">
    <property type="term" value="P:proteolysis"/>
    <property type="evidence" value="ECO:0007669"/>
    <property type="project" value="UniProtKB-KW"/>
</dbReference>
<dbReference type="InterPro" id="IPR033121">
    <property type="entry name" value="PEPTIDASE_A1"/>
</dbReference>
<comment type="subcellular location">
    <subcellularLocation>
        <location evidence="1">Cell membrane</location>
        <topology evidence="1">Lipid-anchor</topology>
    </subcellularLocation>
</comment>
<reference evidence="14 15" key="1">
    <citation type="submission" date="2024-01" db="EMBL/GenBank/DDBJ databases">
        <title>The complete chloroplast genome sequence of Lithospermum erythrorhizon: insights into the phylogenetic relationship among Boraginaceae species and the maternal lineages of purple gromwells.</title>
        <authorList>
            <person name="Okada T."/>
            <person name="Watanabe K."/>
        </authorList>
    </citation>
    <scope>NUCLEOTIDE SEQUENCE [LARGE SCALE GENOMIC DNA]</scope>
</reference>
<gene>
    <name evidence="14" type="ORF">LIER_14694</name>
</gene>
<dbReference type="PRINTS" id="PR00792">
    <property type="entry name" value="PEPSIN"/>
</dbReference>
<keyword evidence="4 14" id="KW-0645">Protease</keyword>
<feature type="domain" description="Peptidase A1" evidence="13">
    <location>
        <begin position="40"/>
        <end position="386"/>
    </location>
</feature>
<evidence type="ECO:0000256" key="12">
    <source>
        <dbReference type="SAM" id="MobiDB-lite"/>
    </source>
</evidence>
<dbReference type="FunFam" id="2.40.70.10:FF:000014">
    <property type="entry name" value="Aspartyl protease family protein 1"/>
    <property type="match status" value="1"/>
</dbReference>
<proteinExistence type="inferred from homology"/>
<keyword evidence="7" id="KW-0378">Hydrolase</keyword>
<keyword evidence="6" id="KW-0064">Aspartyl protease</keyword>
<dbReference type="GO" id="GO:0004190">
    <property type="term" value="F:aspartic-type endopeptidase activity"/>
    <property type="evidence" value="ECO:0007669"/>
    <property type="project" value="UniProtKB-KW"/>
</dbReference>
<name>A0AAV3Q065_LITER</name>
<evidence type="ECO:0000256" key="4">
    <source>
        <dbReference type="ARBA" id="ARBA00022670"/>
    </source>
</evidence>
<feature type="active site" evidence="11">
    <location>
        <position position="58"/>
    </location>
</feature>
<dbReference type="PANTHER" id="PTHR13683">
    <property type="entry name" value="ASPARTYL PROTEASES"/>
    <property type="match status" value="1"/>
</dbReference>
<keyword evidence="8" id="KW-0472">Membrane</keyword>
<evidence type="ECO:0000256" key="3">
    <source>
        <dbReference type="ARBA" id="ARBA00022475"/>
    </source>
</evidence>
<dbReference type="PANTHER" id="PTHR13683:SF743">
    <property type="entry name" value="ASPARTIC PROTEINASE-LIKE PROTEIN 1"/>
    <property type="match status" value="1"/>
</dbReference>
<accession>A0AAV3Q065</accession>
<dbReference type="Pfam" id="PF14543">
    <property type="entry name" value="TAXi_N"/>
    <property type="match status" value="1"/>
</dbReference>
<evidence type="ECO:0000256" key="8">
    <source>
        <dbReference type="ARBA" id="ARBA00023136"/>
    </source>
</evidence>
<evidence type="ECO:0000313" key="14">
    <source>
        <dbReference type="EMBL" id="GAA0157424.1"/>
    </source>
</evidence>
<dbReference type="Gene3D" id="2.40.70.10">
    <property type="entry name" value="Acid Proteases"/>
    <property type="match status" value="2"/>
</dbReference>
<evidence type="ECO:0000256" key="1">
    <source>
        <dbReference type="ARBA" id="ARBA00004193"/>
    </source>
</evidence>
<dbReference type="Pfam" id="PF14541">
    <property type="entry name" value="TAXi_C"/>
    <property type="match status" value="1"/>
</dbReference>
<feature type="region of interest" description="Disordered" evidence="12">
    <location>
        <begin position="393"/>
        <end position="444"/>
    </location>
</feature>
<dbReference type="FunFam" id="2.40.70.10:FF:000012">
    <property type="entry name" value="Aspartyl protease family protein 1"/>
    <property type="match status" value="1"/>
</dbReference>
<keyword evidence="15" id="KW-1185">Reference proteome</keyword>
<dbReference type="Proteomes" id="UP001454036">
    <property type="component" value="Unassembled WGS sequence"/>
</dbReference>
<feature type="compositionally biased region" description="Low complexity" evidence="12">
    <location>
        <begin position="426"/>
        <end position="443"/>
    </location>
</feature>
<dbReference type="InterPro" id="IPR021109">
    <property type="entry name" value="Peptidase_aspartic_dom_sf"/>
</dbReference>
<dbReference type="InterPro" id="IPR032861">
    <property type="entry name" value="TAXi_N"/>
</dbReference>
<dbReference type="PROSITE" id="PS51767">
    <property type="entry name" value="PEPTIDASE_A1"/>
    <property type="match status" value="1"/>
</dbReference>
<evidence type="ECO:0000256" key="10">
    <source>
        <dbReference type="ARBA" id="ARBA00023288"/>
    </source>
</evidence>
<protein>
    <submittedName>
        <fullName evidence="14">Aspartic protease</fullName>
    </submittedName>
</protein>
<evidence type="ECO:0000313" key="15">
    <source>
        <dbReference type="Proteomes" id="UP001454036"/>
    </source>
</evidence>
<dbReference type="AlphaFoldDB" id="A0AAV3Q065"/>
<dbReference type="GO" id="GO:0005886">
    <property type="term" value="C:plasma membrane"/>
    <property type="evidence" value="ECO:0007669"/>
    <property type="project" value="UniProtKB-SubCell"/>
</dbReference>
<keyword evidence="9" id="KW-0325">Glycoprotein</keyword>
<evidence type="ECO:0000256" key="11">
    <source>
        <dbReference type="PIRSR" id="PIRSR601461-1"/>
    </source>
</evidence>
<evidence type="ECO:0000256" key="6">
    <source>
        <dbReference type="ARBA" id="ARBA00022750"/>
    </source>
</evidence>
<evidence type="ECO:0000256" key="9">
    <source>
        <dbReference type="ARBA" id="ARBA00023180"/>
    </source>
</evidence>
<comment type="caution">
    <text evidence="14">The sequence shown here is derived from an EMBL/GenBank/DDBJ whole genome shotgun (WGS) entry which is preliminary data.</text>
</comment>
<keyword evidence="5" id="KW-0732">Signal</keyword>
<feature type="active site" evidence="11">
    <location>
        <position position="268"/>
    </location>
</feature>
<evidence type="ECO:0000256" key="2">
    <source>
        <dbReference type="ARBA" id="ARBA00007447"/>
    </source>
</evidence>
<dbReference type="InterPro" id="IPR032799">
    <property type="entry name" value="TAXi_C"/>
</dbReference>
<dbReference type="EMBL" id="BAABME010003103">
    <property type="protein sequence ID" value="GAA0157424.1"/>
    <property type="molecule type" value="Genomic_DNA"/>
</dbReference>
<comment type="similarity">
    <text evidence="2">Belongs to the peptidase A1 family.</text>
</comment>
<evidence type="ECO:0000256" key="5">
    <source>
        <dbReference type="ARBA" id="ARBA00022729"/>
    </source>
</evidence>
<organism evidence="14 15">
    <name type="scientific">Lithospermum erythrorhizon</name>
    <name type="common">Purple gromwell</name>
    <name type="synonym">Lithospermum officinale var. erythrorhizon</name>
    <dbReference type="NCBI Taxonomy" id="34254"/>
    <lineage>
        <taxon>Eukaryota</taxon>
        <taxon>Viridiplantae</taxon>
        <taxon>Streptophyta</taxon>
        <taxon>Embryophyta</taxon>
        <taxon>Tracheophyta</taxon>
        <taxon>Spermatophyta</taxon>
        <taxon>Magnoliopsida</taxon>
        <taxon>eudicotyledons</taxon>
        <taxon>Gunneridae</taxon>
        <taxon>Pentapetalae</taxon>
        <taxon>asterids</taxon>
        <taxon>lamiids</taxon>
        <taxon>Boraginales</taxon>
        <taxon>Boraginaceae</taxon>
        <taxon>Boraginoideae</taxon>
        <taxon>Lithospermeae</taxon>
        <taxon>Lithospermum</taxon>
    </lineage>
</organism>
<keyword evidence="3" id="KW-1003">Cell membrane</keyword>
<keyword evidence="10" id="KW-0449">Lipoprotein</keyword>
<evidence type="ECO:0000259" key="13">
    <source>
        <dbReference type="PROSITE" id="PS51767"/>
    </source>
</evidence>
<evidence type="ECO:0000256" key="7">
    <source>
        <dbReference type="ARBA" id="ARBA00022801"/>
    </source>
</evidence>